<dbReference type="AlphaFoldDB" id="A0A940NM16"/>
<gene>
    <name evidence="1" type="ORF">J5Y03_16435</name>
</gene>
<proteinExistence type="predicted"/>
<dbReference type="EMBL" id="JAGIYQ010000014">
    <property type="protein sequence ID" value="MBP0726747.1"/>
    <property type="molecule type" value="Genomic_DNA"/>
</dbReference>
<dbReference type="InterPro" id="IPR022258">
    <property type="entry name" value="Flagellar_operon_YvyF"/>
</dbReference>
<dbReference type="Proteomes" id="UP000682134">
    <property type="component" value="Unassembled WGS sequence"/>
</dbReference>
<name>A0A940NM16_9BACI</name>
<evidence type="ECO:0000313" key="1">
    <source>
        <dbReference type="EMBL" id="MBP0726747.1"/>
    </source>
</evidence>
<reference evidence="1" key="1">
    <citation type="submission" date="2021-04" db="EMBL/GenBank/DDBJ databases">
        <title>Genome seq and assembly of Bacillus sp.</title>
        <authorList>
            <person name="Chhetri G."/>
        </authorList>
    </citation>
    <scope>NUCLEOTIDE SEQUENCE</scope>
    <source>
        <strain evidence="1">RG28</strain>
    </source>
</reference>
<evidence type="ECO:0008006" key="3">
    <source>
        <dbReference type="Google" id="ProtNLM"/>
    </source>
</evidence>
<protein>
    <recommendedName>
        <fullName evidence="3">Flagellar protein</fullName>
    </recommendedName>
</protein>
<accession>A0A940NM16</accession>
<dbReference type="RefSeq" id="WP_209407092.1">
    <property type="nucleotide sequence ID" value="NZ_JAGIYQ010000014.1"/>
</dbReference>
<organism evidence="1 2">
    <name type="scientific">Gottfriedia endophytica</name>
    <dbReference type="NCBI Taxonomy" id="2820819"/>
    <lineage>
        <taxon>Bacteria</taxon>
        <taxon>Bacillati</taxon>
        <taxon>Bacillota</taxon>
        <taxon>Bacilli</taxon>
        <taxon>Bacillales</taxon>
        <taxon>Bacillaceae</taxon>
        <taxon>Gottfriedia</taxon>
    </lineage>
</organism>
<comment type="caution">
    <text evidence="1">The sequence shown here is derived from an EMBL/GenBank/DDBJ whole genome shotgun (WGS) entry which is preliminary data.</text>
</comment>
<evidence type="ECO:0000313" key="2">
    <source>
        <dbReference type="Proteomes" id="UP000682134"/>
    </source>
</evidence>
<dbReference type="NCBIfam" id="TIGR03826">
    <property type="entry name" value="YvyF"/>
    <property type="match status" value="1"/>
</dbReference>
<keyword evidence="2" id="KW-1185">Reference proteome</keyword>
<sequence length="137" mass="16137">MGELMNCPECNQLFVKTNLRDVCESCYKIELKEFDVVYTFIRKRENRTATITEIVDATNVVEEKIMKWIRNGKLRVADYPNLGYPCERCGSLIKKGNICEDCSVSIKRDLRKEEAERERIKELRKRDKATYLFDGKK</sequence>